<reference evidence="2 3" key="1">
    <citation type="submission" date="2016-07" db="EMBL/GenBank/DDBJ databases">
        <title>Pervasive Adenine N6-methylation of Active Genes in Fungi.</title>
        <authorList>
            <consortium name="DOE Joint Genome Institute"/>
            <person name="Mondo S.J."/>
            <person name="Dannebaum R.O."/>
            <person name="Kuo R.C."/>
            <person name="Labutti K."/>
            <person name="Haridas S."/>
            <person name="Kuo A."/>
            <person name="Salamov A."/>
            <person name="Ahrendt S.R."/>
            <person name="Lipzen A."/>
            <person name="Sullivan W."/>
            <person name="Andreopoulos W.B."/>
            <person name="Clum A."/>
            <person name="Lindquist E."/>
            <person name="Daum C."/>
            <person name="Ramamoorthy G.K."/>
            <person name="Gryganskyi A."/>
            <person name="Culley D."/>
            <person name="Magnuson J.K."/>
            <person name="James T.Y."/>
            <person name="O'Malley M.A."/>
            <person name="Stajich J.E."/>
            <person name="Spatafora J.W."/>
            <person name="Visel A."/>
            <person name="Grigoriev I.V."/>
        </authorList>
    </citation>
    <scope>NUCLEOTIDE SEQUENCE [LARGE SCALE GENOMIC DNA]</scope>
    <source>
        <strain evidence="2 3">NRRL 3301</strain>
    </source>
</reference>
<feature type="region of interest" description="Disordered" evidence="1">
    <location>
        <begin position="59"/>
        <end position="79"/>
    </location>
</feature>
<dbReference type="Proteomes" id="UP000242146">
    <property type="component" value="Unassembled WGS sequence"/>
</dbReference>
<feature type="compositionally biased region" description="Polar residues" evidence="1">
    <location>
        <begin position="62"/>
        <end position="79"/>
    </location>
</feature>
<dbReference type="AlphaFoldDB" id="A0A1X2GV35"/>
<name>A0A1X2GV35_9FUNG</name>
<evidence type="ECO:0000256" key="1">
    <source>
        <dbReference type="SAM" id="MobiDB-lite"/>
    </source>
</evidence>
<gene>
    <name evidence="2" type="ORF">DM01DRAFT_1331368</name>
</gene>
<dbReference type="EMBL" id="MCGT01000002">
    <property type="protein sequence ID" value="ORX61893.1"/>
    <property type="molecule type" value="Genomic_DNA"/>
</dbReference>
<comment type="caution">
    <text evidence="2">The sequence shown here is derived from an EMBL/GenBank/DDBJ whole genome shotgun (WGS) entry which is preliminary data.</text>
</comment>
<dbReference type="OrthoDB" id="2252251at2759"/>
<protein>
    <submittedName>
        <fullName evidence="2">Uncharacterized protein</fullName>
    </submittedName>
</protein>
<evidence type="ECO:0000313" key="3">
    <source>
        <dbReference type="Proteomes" id="UP000242146"/>
    </source>
</evidence>
<organism evidence="2 3">
    <name type="scientific">Hesseltinella vesiculosa</name>
    <dbReference type="NCBI Taxonomy" id="101127"/>
    <lineage>
        <taxon>Eukaryota</taxon>
        <taxon>Fungi</taxon>
        <taxon>Fungi incertae sedis</taxon>
        <taxon>Mucoromycota</taxon>
        <taxon>Mucoromycotina</taxon>
        <taxon>Mucoromycetes</taxon>
        <taxon>Mucorales</taxon>
        <taxon>Cunninghamellaceae</taxon>
        <taxon>Hesseltinella</taxon>
    </lineage>
</organism>
<accession>A0A1X2GV35</accession>
<sequence>MSKSPEHPGNPKWKTHDEWLKAVEPRQMSMVTAATSNKELMERFGLQDESQQGDAAWGNVELDSNNQNGWGQPMFNNDW</sequence>
<evidence type="ECO:0000313" key="2">
    <source>
        <dbReference type="EMBL" id="ORX61893.1"/>
    </source>
</evidence>
<keyword evidence="3" id="KW-1185">Reference proteome</keyword>
<proteinExistence type="predicted"/>